<dbReference type="AlphaFoldDB" id="A0A450URU0"/>
<proteinExistence type="predicted"/>
<protein>
    <recommendedName>
        <fullName evidence="2">DUF1353 domain-containing protein</fullName>
    </recommendedName>
</protein>
<evidence type="ECO:0008006" key="2">
    <source>
        <dbReference type="Google" id="ProtNLM"/>
    </source>
</evidence>
<accession>A0A450URU0</accession>
<organism evidence="1">
    <name type="scientific">Candidatus Kentrum sp. LFY</name>
    <dbReference type="NCBI Taxonomy" id="2126342"/>
    <lineage>
        <taxon>Bacteria</taxon>
        <taxon>Pseudomonadati</taxon>
        <taxon>Pseudomonadota</taxon>
        <taxon>Gammaproteobacteria</taxon>
        <taxon>Candidatus Kentrum</taxon>
    </lineage>
</organism>
<reference evidence="1" key="1">
    <citation type="submission" date="2019-02" db="EMBL/GenBank/DDBJ databases">
        <authorList>
            <person name="Gruber-Vodicka R. H."/>
            <person name="Seah K. B. B."/>
        </authorList>
    </citation>
    <scope>NUCLEOTIDE SEQUENCE</scope>
    <source>
        <strain evidence="1">BECK_M7</strain>
    </source>
</reference>
<evidence type="ECO:0000313" key="1">
    <source>
        <dbReference type="EMBL" id="VFJ95293.1"/>
    </source>
</evidence>
<sequence length="154" mass="18150">MCEGWPIPRKFIRKGNFPYKFKIKEDYPYESGWKLEKPFVSEWLEISTSGRITIKASKEKPYCWDGCSLKRSMLNLFIIGTPDGHVDHRTMKPYTYYASLVHDALYQYLDCVPVTKEKIDLLFLEMLGDFKLRRVYHFFVKHLGGRGVIQKGID</sequence>
<gene>
    <name evidence="1" type="ORF">BECKLFY1418B_GA0070995_10686</name>
</gene>
<dbReference type="EMBL" id="CAADFF010000068">
    <property type="protein sequence ID" value="VFJ95293.1"/>
    <property type="molecule type" value="Genomic_DNA"/>
</dbReference>
<name>A0A450URU0_9GAMM</name>